<sequence>MTFGHRLRAERERVGLNQKEFGAIGGVSKTTQLNYEADERHPDTKYLDAIAAHGVDLVFLLTGRRDPYANNPEHQLLLGAYGTASPELRQAALRVLLSGQAVPAAGSVTQTASGAHATNVSGSHNTVNSPSPTTHVAGDIGQQVAGNVTVKGGFNMGGKKK</sequence>
<evidence type="ECO:0000313" key="2">
    <source>
        <dbReference type="EMBL" id="UXY16703.1"/>
    </source>
</evidence>
<dbReference type="PROSITE" id="PS50943">
    <property type="entry name" value="HTH_CROC1"/>
    <property type="match status" value="1"/>
</dbReference>
<name>A0ABY6DSK9_9NEIS</name>
<protein>
    <submittedName>
        <fullName evidence="2">Helix-turn-helix domain-containing protein</fullName>
    </submittedName>
</protein>
<dbReference type="InterPro" id="IPR010982">
    <property type="entry name" value="Lambda_DNA-bd_dom_sf"/>
</dbReference>
<evidence type="ECO:0000313" key="3">
    <source>
        <dbReference type="Proteomes" id="UP001061302"/>
    </source>
</evidence>
<dbReference type="Pfam" id="PF01381">
    <property type="entry name" value="HTH_3"/>
    <property type="match status" value="1"/>
</dbReference>
<dbReference type="Proteomes" id="UP001061302">
    <property type="component" value="Chromosome"/>
</dbReference>
<dbReference type="SUPFAM" id="SSF47413">
    <property type="entry name" value="lambda repressor-like DNA-binding domains"/>
    <property type="match status" value="1"/>
</dbReference>
<dbReference type="InterPro" id="IPR001387">
    <property type="entry name" value="Cro/C1-type_HTH"/>
</dbReference>
<dbReference type="EMBL" id="CP106753">
    <property type="protein sequence ID" value="UXY16703.1"/>
    <property type="molecule type" value="Genomic_DNA"/>
</dbReference>
<dbReference type="CDD" id="cd00093">
    <property type="entry name" value="HTH_XRE"/>
    <property type="match status" value="1"/>
</dbReference>
<feature type="domain" description="HTH cro/C1-type" evidence="1">
    <location>
        <begin position="7"/>
        <end position="60"/>
    </location>
</feature>
<keyword evidence="3" id="KW-1185">Reference proteome</keyword>
<dbReference type="RefSeq" id="WP_263126088.1">
    <property type="nucleotide sequence ID" value="NZ_CP106753.1"/>
</dbReference>
<proteinExistence type="predicted"/>
<evidence type="ECO:0000259" key="1">
    <source>
        <dbReference type="PROSITE" id="PS50943"/>
    </source>
</evidence>
<gene>
    <name evidence="2" type="ORF">N8I74_06690</name>
</gene>
<organism evidence="2 3">
    <name type="scientific">Chitiniphilus purpureus</name>
    <dbReference type="NCBI Taxonomy" id="2981137"/>
    <lineage>
        <taxon>Bacteria</taxon>
        <taxon>Pseudomonadati</taxon>
        <taxon>Pseudomonadota</taxon>
        <taxon>Betaproteobacteria</taxon>
        <taxon>Neisseriales</taxon>
        <taxon>Chitinibacteraceae</taxon>
        <taxon>Chitiniphilus</taxon>
    </lineage>
</organism>
<dbReference type="Gene3D" id="1.10.260.40">
    <property type="entry name" value="lambda repressor-like DNA-binding domains"/>
    <property type="match status" value="1"/>
</dbReference>
<reference evidence="2" key="1">
    <citation type="submission" date="2022-10" db="EMBL/GenBank/DDBJ databases">
        <title>Chitiniphilus purpureus sp. nov., a novel chitin-degrading bacterium isolated from crawfish pond sediment.</title>
        <authorList>
            <person name="Li K."/>
        </authorList>
    </citation>
    <scope>NUCLEOTIDE SEQUENCE</scope>
    <source>
        <strain evidence="2">CD1</strain>
    </source>
</reference>
<accession>A0ABY6DSK9</accession>
<dbReference type="SMART" id="SM00530">
    <property type="entry name" value="HTH_XRE"/>
    <property type="match status" value="1"/>
</dbReference>